<gene>
    <name evidence="7" type="ORF">H9K75_01155</name>
</gene>
<dbReference type="InterPro" id="IPR036052">
    <property type="entry name" value="TrpB-like_PALP_sf"/>
</dbReference>
<dbReference type="RefSeq" id="WP_187724446.1">
    <property type="nucleotide sequence ID" value="NZ_CP060783.1"/>
</dbReference>
<dbReference type="PIRSF" id="PIRSF006278">
    <property type="entry name" value="ACCD_DCysDesulf"/>
    <property type="match status" value="1"/>
</dbReference>
<evidence type="ECO:0000256" key="1">
    <source>
        <dbReference type="ARBA" id="ARBA00001933"/>
    </source>
</evidence>
<dbReference type="KEGG" id="daer:H9K75_01155"/>
<name>A0A7H0GKN7_9BURK</name>
<dbReference type="PANTHER" id="PTHR43780">
    <property type="entry name" value="1-AMINOCYCLOPROPANE-1-CARBOXYLATE DEAMINASE-RELATED"/>
    <property type="match status" value="1"/>
</dbReference>
<evidence type="ECO:0000259" key="6">
    <source>
        <dbReference type="Pfam" id="PF00291"/>
    </source>
</evidence>
<dbReference type="InterPro" id="IPR027278">
    <property type="entry name" value="ACCD_DCysDesulf"/>
</dbReference>
<evidence type="ECO:0000313" key="8">
    <source>
        <dbReference type="Proteomes" id="UP000516028"/>
    </source>
</evidence>
<accession>A0A7H0GKN7</accession>
<keyword evidence="8" id="KW-1185">Reference proteome</keyword>
<feature type="active site" description="Nucleophile" evidence="4">
    <location>
        <position position="85"/>
    </location>
</feature>
<dbReference type="InterPro" id="IPR001926">
    <property type="entry name" value="TrpB-like_PALP"/>
</dbReference>
<evidence type="ECO:0000256" key="4">
    <source>
        <dbReference type="PIRSR" id="PIRSR006278-1"/>
    </source>
</evidence>
<evidence type="ECO:0000313" key="7">
    <source>
        <dbReference type="EMBL" id="QNP48853.1"/>
    </source>
</evidence>
<evidence type="ECO:0000256" key="3">
    <source>
        <dbReference type="ARBA" id="ARBA00022898"/>
    </source>
</evidence>
<protein>
    <submittedName>
        <fullName evidence="7">D-cysteine desulfhydrase family protein</fullName>
    </submittedName>
</protein>
<dbReference type="GO" id="GO:0019148">
    <property type="term" value="F:D-cysteine desulfhydrase activity"/>
    <property type="evidence" value="ECO:0007669"/>
    <property type="project" value="TreeGrafter"/>
</dbReference>
<organism evidence="7 8">
    <name type="scientific">Diaphorobacter aerolatus</name>
    <dbReference type="NCBI Taxonomy" id="1288495"/>
    <lineage>
        <taxon>Bacteria</taxon>
        <taxon>Pseudomonadati</taxon>
        <taxon>Pseudomonadota</taxon>
        <taxon>Betaproteobacteria</taxon>
        <taxon>Burkholderiales</taxon>
        <taxon>Comamonadaceae</taxon>
        <taxon>Diaphorobacter</taxon>
    </lineage>
</organism>
<feature type="domain" description="Tryptophan synthase beta chain-like PALP" evidence="6">
    <location>
        <begin position="20"/>
        <end position="328"/>
    </location>
</feature>
<evidence type="ECO:0000256" key="2">
    <source>
        <dbReference type="ARBA" id="ARBA00008639"/>
    </source>
</evidence>
<dbReference type="EMBL" id="CP060783">
    <property type="protein sequence ID" value="QNP48853.1"/>
    <property type="molecule type" value="Genomic_DNA"/>
</dbReference>
<evidence type="ECO:0000256" key="5">
    <source>
        <dbReference type="PIRSR" id="PIRSR006278-2"/>
    </source>
</evidence>
<dbReference type="PANTHER" id="PTHR43780:SF2">
    <property type="entry name" value="1-AMINOCYCLOPROPANE-1-CARBOXYLATE DEAMINASE-RELATED"/>
    <property type="match status" value="1"/>
</dbReference>
<dbReference type="Gene3D" id="3.40.50.1100">
    <property type="match status" value="2"/>
</dbReference>
<dbReference type="SUPFAM" id="SSF53686">
    <property type="entry name" value="Tryptophan synthase beta subunit-like PLP-dependent enzymes"/>
    <property type="match status" value="1"/>
</dbReference>
<dbReference type="Pfam" id="PF00291">
    <property type="entry name" value="PALP"/>
    <property type="match status" value="1"/>
</dbReference>
<feature type="modified residue" description="N6-(pyridoxal phosphate)lysine" evidence="5">
    <location>
        <position position="58"/>
    </location>
</feature>
<comment type="similarity">
    <text evidence="2">Belongs to the ACC deaminase/D-cysteine desulfhydrase family.</text>
</comment>
<reference evidence="7 8" key="1">
    <citation type="submission" date="2020-08" db="EMBL/GenBank/DDBJ databases">
        <title>Genome sequence of Diaphorobacter aerolatus KACC 16536T.</title>
        <authorList>
            <person name="Hyun D.-W."/>
            <person name="Bae J.-W."/>
        </authorList>
    </citation>
    <scope>NUCLEOTIDE SEQUENCE [LARGE SCALE GENOMIC DNA]</scope>
    <source>
        <strain evidence="7 8">KACC 16536</strain>
    </source>
</reference>
<proteinExistence type="inferred from homology"/>
<keyword evidence="3 5" id="KW-0663">Pyridoxal phosphate</keyword>
<sequence length="349" mass="37521">MQGLFSFAQGSRKITLPRVRLALTPTPLEPLETTSDRLGFFLSAKRDDLTGLALGGNKIRQLEYYFGAAREQGATTMLVTGAIQSNYTRAVAAACARLGMRCHVQLENRVPGMSSDAYRDSGNVLLTRLYGAEVTYFAGADDEVAADKAIHAVANRLRNAGEVPYHISLKADSAPLGSVGYLHAAQELLEQQPDTTHVVLASGSGQTQAGLLTGLRMLGSGARVFGVSVRRAPGAQRARVLSYCHTLSAMLGVEPVVQESDVQVFEGNLNTGYGLPEDGLMDFLLGAMRREGLLLDPVYTGKAFAAIPRLKEQGYFSPQARVVFLHTGGLPALFAYGPEFLSRLNRIDA</sequence>
<dbReference type="AlphaFoldDB" id="A0A7H0GKN7"/>
<comment type="cofactor">
    <cofactor evidence="1">
        <name>pyridoxal 5'-phosphate</name>
        <dbReference type="ChEBI" id="CHEBI:597326"/>
    </cofactor>
</comment>
<dbReference type="Proteomes" id="UP000516028">
    <property type="component" value="Chromosome"/>
</dbReference>